<sequence>MDTATKQIRDLYSSANAQERHKIQEQLRDLQHDLWTDWEVLFGFAMGPLKWTLVQIGLDLNIFTTLSDSDKPVTHSDFVTKTRAAPDLLKHLLRSMASFGFIQETAQDTFQANRITKTFANPHVSGAAPHISKCHFPVAQVLPEYLKEHGYEDMTDNKDLPFQKALGTKLEPFEYLKKDPEQMRALGHVMVLDAVQSWVSSYPVELEVGDFKPTAESAILVDIGGGFGQHAVAFKQEYPSLQGWIVVQDLPSTLAHFPPSKPEGIEFEEYDFFTPQPIHGAKFYYLHHIMYDWPDADCVRILKNIIPATGPESLIFIDDVVLPDTKVPWQVTCMVLSMMACLSGTERSLGEWEDLLNRAGLELAHVHRYDEVKFHGIVAAVPKSLK</sequence>
<dbReference type="GO" id="GO:0008171">
    <property type="term" value="F:O-methyltransferase activity"/>
    <property type="evidence" value="ECO:0007669"/>
    <property type="project" value="InterPro"/>
</dbReference>
<keyword evidence="6" id="KW-1185">Reference proteome</keyword>
<dbReference type="Gene3D" id="3.40.50.150">
    <property type="entry name" value="Vaccinia Virus protein VP39"/>
    <property type="match status" value="1"/>
</dbReference>
<dbReference type="InterPro" id="IPR036388">
    <property type="entry name" value="WH-like_DNA-bd_sf"/>
</dbReference>
<evidence type="ECO:0000313" key="6">
    <source>
        <dbReference type="Proteomes" id="UP000799777"/>
    </source>
</evidence>
<dbReference type="InterPro" id="IPR016461">
    <property type="entry name" value="COMT-like"/>
</dbReference>
<dbReference type="GO" id="GO:0046983">
    <property type="term" value="F:protein dimerization activity"/>
    <property type="evidence" value="ECO:0007669"/>
    <property type="project" value="InterPro"/>
</dbReference>
<evidence type="ECO:0000259" key="4">
    <source>
        <dbReference type="Pfam" id="PF00891"/>
    </source>
</evidence>
<dbReference type="Proteomes" id="UP000799777">
    <property type="component" value="Unassembled WGS sequence"/>
</dbReference>
<proteinExistence type="predicted"/>
<protein>
    <submittedName>
        <fullName evidence="5">S-adenosyl-L-methionine-dependent methyltransferase</fullName>
    </submittedName>
</protein>
<keyword evidence="3" id="KW-0949">S-adenosyl-L-methionine</keyword>
<dbReference type="PIRSF" id="PIRSF005739">
    <property type="entry name" value="O-mtase"/>
    <property type="match status" value="1"/>
</dbReference>
<comment type="caution">
    <text evidence="5">The sequence shown here is derived from an EMBL/GenBank/DDBJ whole genome shotgun (WGS) entry which is preliminary data.</text>
</comment>
<dbReference type="EMBL" id="ML978248">
    <property type="protein sequence ID" value="KAF2026198.1"/>
    <property type="molecule type" value="Genomic_DNA"/>
</dbReference>
<dbReference type="Pfam" id="PF00891">
    <property type="entry name" value="Methyltransf_2"/>
    <property type="match status" value="1"/>
</dbReference>
<evidence type="ECO:0000256" key="1">
    <source>
        <dbReference type="ARBA" id="ARBA00022603"/>
    </source>
</evidence>
<dbReference type="OrthoDB" id="2410195at2759"/>
<dbReference type="InterPro" id="IPR001077">
    <property type="entry name" value="COMT_C"/>
</dbReference>
<feature type="domain" description="O-methyltransferase C-terminal" evidence="4">
    <location>
        <begin position="157"/>
        <end position="361"/>
    </location>
</feature>
<organism evidence="5 6">
    <name type="scientific">Setomelanomma holmii</name>
    <dbReference type="NCBI Taxonomy" id="210430"/>
    <lineage>
        <taxon>Eukaryota</taxon>
        <taxon>Fungi</taxon>
        <taxon>Dikarya</taxon>
        <taxon>Ascomycota</taxon>
        <taxon>Pezizomycotina</taxon>
        <taxon>Dothideomycetes</taxon>
        <taxon>Pleosporomycetidae</taxon>
        <taxon>Pleosporales</taxon>
        <taxon>Pleosporineae</taxon>
        <taxon>Phaeosphaeriaceae</taxon>
        <taxon>Setomelanomma</taxon>
    </lineage>
</organism>
<dbReference type="PANTHER" id="PTHR43712:SF1">
    <property type="entry name" value="HYPOTHETICAL O-METHYLTRANSFERASE (EUROFUNG)-RELATED"/>
    <property type="match status" value="1"/>
</dbReference>
<dbReference type="SUPFAM" id="SSF46785">
    <property type="entry name" value="Winged helix' DNA-binding domain"/>
    <property type="match status" value="1"/>
</dbReference>
<keyword evidence="1 5" id="KW-0489">Methyltransferase</keyword>
<dbReference type="PROSITE" id="PS51683">
    <property type="entry name" value="SAM_OMT_II"/>
    <property type="match status" value="1"/>
</dbReference>
<name>A0A9P4H0U5_9PLEO</name>
<dbReference type="InterPro" id="IPR036390">
    <property type="entry name" value="WH_DNA-bd_sf"/>
</dbReference>
<reference evidence="5" key="1">
    <citation type="journal article" date="2020" name="Stud. Mycol.">
        <title>101 Dothideomycetes genomes: a test case for predicting lifestyles and emergence of pathogens.</title>
        <authorList>
            <person name="Haridas S."/>
            <person name="Albert R."/>
            <person name="Binder M."/>
            <person name="Bloem J."/>
            <person name="Labutti K."/>
            <person name="Salamov A."/>
            <person name="Andreopoulos B."/>
            <person name="Baker S."/>
            <person name="Barry K."/>
            <person name="Bills G."/>
            <person name="Bluhm B."/>
            <person name="Cannon C."/>
            <person name="Castanera R."/>
            <person name="Culley D."/>
            <person name="Daum C."/>
            <person name="Ezra D."/>
            <person name="Gonzalez J."/>
            <person name="Henrissat B."/>
            <person name="Kuo A."/>
            <person name="Liang C."/>
            <person name="Lipzen A."/>
            <person name="Lutzoni F."/>
            <person name="Magnuson J."/>
            <person name="Mondo S."/>
            <person name="Nolan M."/>
            <person name="Ohm R."/>
            <person name="Pangilinan J."/>
            <person name="Park H.-J."/>
            <person name="Ramirez L."/>
            <person name="Alfaro M."/>
            <person name="Sun H."/>
            <person name="Tritt A."/>
            <person name="Yoshinaga Y."/>
            <person name="Zwiers L.-H."/>
            <person name="Turgeon B."/>
            <person name="Goodwin S."/>
            <person name="Spatafora J."/>
            <person name="Crous P."/>
            <person name="Grigoriev I."/>
        </authorList>
    </citation>
    <scope>NUCLEOTIDE SEQUENCE</scope>
    <source>
        <strain evidence="5">CBS 110217</strain>
    </source>
</reference>
<dbReference type="InterPro" id="IPR029063">
    <property type="entry name" value="SAM-dependent_MTases_sf"/>
</dbReference>
<evidence type="ECO:0000313" key="5">
    <source>
        <dbReference type="EMBL" id="KAF2026198.1"/>
    </source>
</evidence>
<dbReference type="GO" id="GO:0032259">
    <property type="term" value="P:methylation"/>
    <property type="evidence" value="ECO:0007669"/>
    <property type="project" value="UniProtKB-KW"/>
</dbReference>
<dbReference type="SUPFAM" id="SSF53335">
    <property type="entry name" value="S-adenosyl-L-methionine-dependent methyltransferases"/>
    <property type="match status" value="1"/>
</dbReference>
<dbReference type="AlphaFoldDB" id="A0A9P4H0U5"/>
<dbReference type="Gene3D" id="1.10.10.10">
    <property type="entry name" value="Winged helix-like DNA-binding domain superfamily/Winged helix DNA-binding domain"/>
    <property type="match status" value="1"/>
</dbReference>
<accession>A0A9P4H0U5</accession>
<evidence type="ECO:0000256" key="2">
    <source>
        <dbReference type="ARBA" id="ARBA00022679"/>
    </source>
</evidence>
<evidence type="ECO:0000256" key="3">
    <source>
        <dbReference type="ARBA" id="ARBA00022691"/>
    </source>
</evidence>
<gene>
    <name evidence="5" type="ORF">EK21DRAFT_116093</name>
</gene>
<keyword evidence="2" id="KW-0808">Transferase</keyword>
<dbReference type="PANTHER" id="PTHR43712">
    <property type="entry name" value="PUTATIVE (AFU_ORTHOLOGUE AFUA_4G14580)-RELATED"/>
    <property type="match status" value="1"/>
</dbReference>